<evidence type="ECO:0000256" key="7">
    <source>
        <dbReference type="ARBA" id="ARBA00049801"/>
    </source>
</evidence>
<evidence type="ECO:0000256" key="3">
    <source>
        <dbReference type="ARBA" id="ARBA00022692"/>
    </source>
</evidence>
<reference evidence="9" key="1">
    <citation type="submission" date="2025-08" db="UniProtKB">
        <authorList>
            <consortium name="Ensembl"/>
        </authorList>
    </citation>
    <scope>IDENTIFICATION</scope>
</reference>
<accession>A0A8B9EAX3</accession>
<dbReference type="GO" id="GO:0015267">
    <property type="term" value="F:channel activity"/>
    <property type="evidence" value="ECO:0007669"/>
    <property type="project" value="TreeGrafter"/>
</dbReference>
<evidence type="ECO:0000256" key="8">
    <source>
        <dbReference type="RuleBase" id="RU363053"/>
    </source>
</evidence>
<keyword evidence="10" id="KW-1185">Reference proteome</keyword>
<proteinExistence type="inferred from homology"/>
<dbReference type="GO" id="GO:1901858">
    <property type="term" value="P:regulation of mitochondrial DNA metabolic process"/>
    <property type="evidence" value="ECO:0007669"/>
    <property type="project" value="TreeGrafter"/>
</dbReference>
<reference evidence="9" key="2">
    <citation type="submission" date="2025-09" db="UniProtKB">
        <authorList>
            <consortium name="Ensembl"/>
        </authorList>
    </citation>
    <scope>IDENTIFICATION</scope>
</reference>
<dbReference type="InterPro" id="IPR007248">
    <property type="entry name" value="Mpv17_PMP22"/>
</dbReference>
<evidence type="ECO:0000313" key="10">
    <source>
        <dbReference type="Proteomes" id="UP000694521"/>
    </source>
</evidence>
<organism evidence="9 10">
    <name type="scientific">Anser cygnoides</name>
    <name type="common">Swan goose</name>
    <dbReference type="NCBI Taxonomy" id="8845"/>
    <lineage>
        <taxon>Eukaryota</taxon>
        <taxon>Metazoa</taxon>
        <taxon>Chordata</taxon>
        <taxon>Craniata</taxon>
        <taxon>Vertebrata</taxon>
        <taxon>Euteleostomi</taxon>
        <taxon>Archelosauria</taxon>
        <taxon>Archosauria</taxon>
        <taxon>Dinosauria</taxon>
        <taxon>Saurischia</taxon>
        <taxon>Theropoda</taxon>
        <taxon>Coelurosauria</taxon>
        <taxon>Aves</taxon>
        <taxon>Neognathae</taxon>
        <taxon>Galloanserae</taxon>
        <taxon>Anseriformes</taxon>
        <taxon>Anatidae</taxon>
        <taxon>Anserinae</taxon>
        <taxon>Anser</taxon>
    </lineage>
</organism>
<evidence type="ECO:0000313" key="9">
    <source>
        <dbReference type="Ensembl" id="ENSACDP00005019023.1"/>
    </source>
</evidence>
<dbReference type="Ensembl" id="ENSACDT00005022779.1">
    <property type="protein sequence ID" value="ENSACDP00005019023.1"/>
    <property type="gene ID" value="ENSACDG00005013824.1"/>
</dbReference>
<name>A0A8B9EAX3_ANSCY</name>
<protein>
    <recommendedName>
        <fullName evidence="6">Mitochondrial inner membrane protein Mpv17</fullName>
    </recommendedName>
    <alternativeName>
        <fullName evidence="7">Protein Mpv17</fullName>
    </alternativeName>
</protein>
<evidence type="ECO:0000256" key="6">
    <source>
        <dbReference type="ARBA" id="ARBA00049743"/>
    </source>
</evidence>
<evidence type="ECO:0000256" key="2">
    <source>
        <dbReference type="ARBA" id="ARBA00006824"/>
    </source>
</evidence>
<keyword evidence="3 8" id="KW-0812">Transmembrane</keyword>
<keyword evidence="4 8" id="KW-1133">Transmembrane helix</keyword>
<comment type="subcellular location">
    <subcellularLocation>
        <location evidence="1">Membrane</location>
        <topology evidence="1">Multi-pass membrane protein</topology>
    </subcellularLocation>
</comment>
<evidence type="ECO:0000256" key="1">
    <source>
        <dbReference type="ARBA" id="ARBA00004141"/>
    </source>
</evidence>
<evidence type="ECO:0000256" key="4">
    <source>
        <dbReference type="ARBA" id="ARBA00022989"/>
    </source>
</evidence>
<dbReference type="PANTHER" id="PTHR11266:SF17">
    <property type="entry name" value="PROTEIN MPV17"/>
    <property type="match status" value="1"/>
</dbReference>
<sequence>MLPGALLSPAPSARQGEELRVQTVPGALMGAGDVIAQQLVERRGLREHHGKRTLRMVAIGCCFVGPVVGGWYKVLDRLVPGATKAVAVKKMVLDQGGFAPCFLGCFLAITGAVNGLSVEENWSKIQQVRAAARAACGWDASRLLCLRWCPGTAPSQRRVPPAVPLCPCPDGLGHGPLFPWAQPRAGSCGRPVARVGRWPPWPPWGRGLVLPGSARCPGPQRRGVLGAPGPPGVGAGAGRTAGCHALPARRPALLAVSAEPLRRWLPLAAIAGNQRTS</sequence>
<feature type="transmembrane region" description="Helical" evidence="8">
    <location>
        <begin position="97"/>
        <end position="116"/>
    </location>
</feature>
<feature type="transmembrane region" description="Helical" evidence="8">
    <location>
        <begin position="53"/>
        <end position="72"/>
    </location>
</feature>
<comment type="similarity">
    <text evidence="2 8">Belongs to the peroxisomal membrane protein PXMP2/4 family.</text>
</comment>
<keyword evidence="5 8" id="KW-0472">Membrane</keyword>
<evidence type="ECO:0000256" key="5">
    <source>
        <dbReference type="ARBA" id="ARBA00023136"/>
    </source>
</evidence>
<dbReference type="AlphaFoldDB" id="A0A8B9EAX3"/>
<dbReference type="Proteomes" id="UP000694521">
    <property type="component" value="Unplaced"/>
</dbReference>
<dbReference type="GO" id="GO:0016020">
    <property type="term" value="C:membrane"/>
    <property type="evidence" value="ECO:0007669"/>
    <property type="project" value="UniProtKB-SubCell"/>
</dbReference>
<dbReference type="GO" id="GO:0005739">
    <property type="term" value="C:mitochondrion"/>
    <property type="evidence" value="ECO:0007669"/>
    <property type="project" value="TreeGrafter"/>
</dbReference>
<gene>
    <name evidence="9" type="primary">MPV17</name>
</gene>
<dbReference type="PANTHER" id="PTHR11266">
    <property type="entry name" value="PEROXISOMAL MEMBRANE PROTEIN 2, PXMP2 MPV17"/>
    <property type="match status" value="1"/>
</dbReference>